<sequence length="38" mass="4254">MGATGEVLKLSGARRESLGFEVEWSKKGKLRCYAPIRE</sequence>
<accession>A0A2N9GG77</accession>
<evidence type="ECO:0000313" key="1">
    <source>
        <dbReference type="EMBL" id="SPC98515.1"/>
    </source>
</evidence>
<dbReference type="EMBL" id="OIVN01001879">
    <property type="protein sequence ID" value="SPC98515.1"/>
    <property type="molecule type" value="Genomic_DNA"/>
</dbReference>
<gene>
    <name evidence="1" type="ORF">FSB_LOCUS26397</name>
</gene>
<organism evidence="1">
    <name type="scientific">Fagus sylvatica</name>
    <name type="common">Beechnut</name>
    <dbReference type="NCBI Taxonomy" id="28930"/>
    <lineage>
        <taxon>Eukaryota</taxon>
        <taxon>Viridiplantae</taxon>
        <taxon>Streptophyta</taxon>
        <taxon>Embryophyta</taxon>
        <taxon>Tracheophyta</taxon>
        <taxon>Spermatophyta</taxon>
        <taxon>Magnoliopsida</taxon>
        <taxon>eudicotyledons</taxon>
        <taxon>Gunneridae</taxon>
        <taxon>Pentapetalae</taxon>
        <taxon>rosids</taxon>
        <taxon>fabids</taxon>
        <taxon>Fagales</taxon>
        <taxon>Fagaceae</taxon>
        <taxon>Fagus</taxon>
    </lineage>
</organism>
<dbReference type="AlphaFoldDB" id="A0A2N9GG77"/>
<protein>
    <submittedName>
        <fullName evidence="1">Uncharacterized protein</fullName>
    </submittedName>
</protein>
<name>A0A2N9GG77_FAGSY</name>
<reference evidence="1" key="1">
    <citation type="submission" date="2018-02" db="EMBL/GenBank/DDBJ databases">
        <authorList>
            <person name="Cohen D.B."/>
            <person name="Kent A.D."/>
        </authorList>
    </citation>
    <scope>NUCLEOTIDE SEQUENCE</scope>
</reference>
<proteinExistence type="predicted"/>